<dbReference type="InterPro" id="IPR010917">
    <property type="entry name" value="TonB_rcpt_CS"/>
</dbReference>
<evidence type="ECO:0000256" key="11">
    <source>
        <dbReference type="ARBA" id="ARBA00023237"/>
    </source>
</evidence>
<dbReference type="PROSITE" id="PS52016">
    <property type="entry name" value="TONB_DEPENDENT_REC_3"/>
    <property type="match status" value="1"/>
</dbReference>
<evidence type="ECO:0000256" key="13">
    <source>
        <dbReference type="PROSITE-ProRule" id="PRU10144"/>
    </source>
</evidence>
<evidence type="ECO:0000256" key="3">
    <source>
        <dbReference type="ARBA" id="ARBA00022448"/>
    </source>
</evidence>
<evidence type="ECO:0000256" key="6">
    <source>
        <dbReference type="ARBA" id="ARBA00022692"/>
    </source>
</evidence>
<dbReference type="PROSITE" id="PS01156">
    <property type="entry name" value="TONB_DEPENDENT_REC_2"/>
    <property type="match status" value="1"/>
</dbReference>
<keyword evidence="5" id="KW-0406">Ion transport</keyword>
<dbReference type="RefSeq" id="WP_353985001.1">
    <property type="nucleotide sequence ID" value="NZ_JBEWLY010000022.1"/>
</dbReference>
<dbReference type="SUPFAM" id="SSF56935">
    <property type="entry name" value="Porins"/>
    <property type="match status" value="1"/>
</dbReference>
<dbReference type="InterPro" id="IPR039426">
    <property type="entry name" value="TonB-dep_rcpt-like"/>
</dbReference>
<evidence type="ECO:0000256" key="14">
    <source>
        <dbReference type="RuleBase" id="RU003357"/>
    </source>
</evidence>
<name>A0ABV2D3Q5_9SPHN</name>
<evidence type="ECO:0000256" key="10">
    <source>
        <dbReference type="ARBA" id="ARBA00023136"/>
    </source>
</evidence>
<evidence type="ECO:0000259" key="16">
    <source>
        <dbReference type="SMART" id="SM00965"/>
    </source>
</evidence>
<evidence type="ECO:0000256" key="15">
    <source>
        <dbReference type="SAM" id="SignalP"/>
    </source>
</evidence>
<evidence type="ECO:0000313" key="18">
    <source>
        <dbReference type="Proteomes" id="UP001548713"/>
    </source>
</evidence>
<keyword evidence="17" id="KW-0675">Receptor</keyword>
<dbReference type="EMBL" id="JBEWLY010000022">
    <property type="protein sequence ID" value="MET1756511.1"/>
    <property type="molecule type" value="Genomic_DNA"/>
</dbReference>
<dbReference type="InterPro" id="IPR011662">
    <property type="entry name" value="Secretin/TonB_short_N"/>
</dbReference>
<dbReference type="Proteomes" id="UP001548713">
    <property type="component" value="Unassembled WGS sequence"/>
</dbReference>
<feature type="chain" id="PRO_5046475059" evidence="15">
    <location>
        <begin position="38"/>
        <end position="1004"/>
    </location>
</feature>
<evidence type="ECO:0000256" key="9">
    <source>
        <dbReference type="ARBA" id="ARBA00023077"/>
    </source>
</evidence>
<keyword evidence="8" id="KW-0408">Iron</keyword>
<comment type="similarity">
    <text evidence="2 12 14">Belongs to the TonB-dependent receptor family.</text>
</comment>
<keyword evidence="18" id="KW-1185">Reference proteome</keyword>
<dbReference type="PANTHER" id="PTHR30069:SF41">
    <property type="entry name" value="HEME_HEMOPEXIN UTILIZATION PROTEIN C"/>
    <property type="match status" value="1"/>
</dbReference>
<keyword evidence="11 12" id="KW-0998">Cell outer membrane</keyword>
<keyword evidence="6 12" id="KW-0812">Transmembrane</keyword>
<evidence type="ECO:0000256" key="2">
    <source>
        <dbReference type="ARBA" id="ARBA00009810"/>
    </source>
</evidence>
<evidence type="ECO:0000256" key="5">
    <source>
        <dbReference type="ARBA" id="ARBA00022496"/>
    </source>
</evidence>
<accession>A0ABV2D3Q5</accession>
<dbReference type="Gene3D" id="2.170.130.10">
    <property type="entry name" value="TonB-dependent receptor, plug domain"/>
    <property type="match status" value="1"/>
</dbReference>
<dbReference type="InterPro" id="IPR012910">
    <property type="entry name" value="Plug_dom"/>
</dbReference>
<evidence type="ECO:0000256" key="7">
    <source>
        <dbReference type="ARBA" id="ARBA00022729"/>
    </source>
</evidence>
<keyword evidence="4 12" id="KW-1134">Transmembrane beta strand</keyword>
<dbReference type="InterPro" id="IPR037066">
    <property type="entry name" value="Plug_dom_sf"/>
</dbReference>
<feature type="domain" description="Secretin/TonB short N-terminal" evidence="16">
    <location>
        <begin position="70"/>
        <end position="120"/>
    </location>
</feature>
<protein>
    <submittedName>
        <fullName evidence="17">TonB-dependent receptor</fullName>
    </submittedName>
</protein>
<gene>
    <name evidence="17" type="ORF">ABVV53_13790</name>
</gene>
<dbReference type="PANTHER" id="PTHR30069">
    <property type="entry name" value="TONB-DEPENDENT OUTER MEMBRANE RECEPTOR"/>
    <property type="match status" value="1"/>
</dbReference>
<keyword evidence="7 15" id="KW-0732">Signal</keyword>
<keyword evidence="3 12" id="KW-0813">Transport</keyword>
<dbReference type="InterPro" id="IPR000531">
    <property type="entry name" value="Beta-barrel_TonB"/>
</dbReference>
<keyword evidence="10 12" id="KW-0472">Membrane</keyword>
<evidence type="ECO:0000313" key="17">
    <source>
        <dbReference type="EMBL" id="MET1756511.1"/>
    </source>
</evidence>
<dbReference type="Pfam" id="PF07660">
    <property type="entry name" value="STN"/>
    <property type="match status" value="1"/>
</dbReference>
<dbReference type="Pfam" id="PF07715">
    <property type="entry name" value="Plug"/>
    <property type="match status" value="1"/>
</dbReference>
<dbReference type="InterPro" id="IPR036942">
    <property type="entry name" value="Beta-barrel_TonB_sf"/>
</dbReference>
<proteinExistence type="inferred from homology"/>
<keyword evidence="9 14" id="KW-0798">TonB box</keyword>
<keyword evidence="5" id="KW-0410">Iron transport</keyword>
<evidence type="ECO:0000256" key="12">
    <source>
        <dbReference type="PROSITE-ProRule" id="PRU01360"/>
    </source>
</evidence>
<reference evidence="17 18" key="1">
    <citation type="submission" date="2024-07" db="EMBL/GenBank/DDBJ databases">
        <title>Novosphingobium kalidii RD2P27.</title>
        <authorList>
            <person name="Sun J.-Q."/>
        </authorList>
    </citation>
    <scope>NUCLEOTIDE SEQUENCE [LARGE SCALE GENOMIC DNA]</scope>
    <source>
        <strain evidence="17 18">RD2P27</strain>
    </source>
</reference>
<organism evidence="17 18">
    <name type="scientific">Novosphingobium kalidii</name>
    <dbReference type="NCBI Taxonomy" id="3230299"/>
    <lineage>
        <taxon>Bacteria</taxon>
        <taxon>Pseudomonadati</taxon>
        <taxon>Pseudomonadota</taxon>
        <taxon>Alphaproteobacteria</taxon>
        <taxon>Sphingomonadales</taxon>
        <taxon>Sphingomonadaceae</taxon>
        <taxon>Novosphingobium</taxon>
    </lineage>
</organism>
<evidence type="ECO:0000256" key="4">
    <source>
        <dbReference type="ARBA" id="ARBA00022452"/>
    </source>
</evidence>
<feature type="short sequence motif" description="TonB C-terminal box" evidence="13">
    <location>
        <begin position="987"/>
        <end position="1004"/>
    </location>
</feature>
<comment type="subcellular location">
    <subcellularLocation>
        <location evidence="1 12">Cell outer membrane</location>
        <topology evidence="1 12">Multi-pass membrane protein</topology>
    </subcellularLocation>
</comment>
<dbReference type="Gene3D" id="2.40.170.20">
    <property type="entry name" value="TonB-dependent receptor, beta-barrel domain"/>
    <property type="match status" value="1"/>
</dbReference>
<dbReference type="Pfam" id="PF00593">
    <property type="entry name" value="TonB_dep_Rec_b-barrel"/>
    <property type="match status" value="1"/>
</dbReference>
<comment type="caution">
    <text evidence="17">The sequence shown here is derived from an EMBL/GenBank/DDBJ whole genome shotgun (WGS) entry which is preliminary data.</text>
</comment>
<dbReference type="Gene3D" id="3.55.50.30">
    <property type="match status" value="1"/>
</dbReference>
<feature type="signal peptide" evidence="15">
    <location>
        <begin position="1"/>
        <end position="37"/>
    </location>
</feature>
<evidence type="ECO:0000256" key="1">
    <source>
        <dbReference type="ARBA" id="ARBA00004571"/>
    </source>
</evidence>
<sequence length="1004" mass="110409">MNSGGTFKGSTKRRWGASALLASAALGVVSVPMAAQAQAPAAASEQARPFDIAPQPVDEALTEFGRQSGLQVSVDASQVRGISAQGVRGTMTPSQALDRLLAATGLVARIDDGIVSVRRVSTAAADQDASGSIALDSLRVEGETTTAGETGAQRDALRHDQVYDRDLSSTFAGKEEVERYKGVTPSDVLKGMVNVFSGDPRNSGALDPSIRGIQGPGRVPVIIDGTEQALTVWRGYNGAANRSYIDPSLIAGVEVLKGPVSVRGVNSSIGGAVVVNTLDAADILKPGETFGIELRLEGGNNSTKPRWPTLLTGQDYRDVPGFLDNGGGIALPMFPYGDPSLRVTLRSPDDNEFFSLGDRAIRLAAAGRIGDFDLFGAYAYRERGNYFSGKNGAGYYQQEDRLPAFGAIRAENYVRVIGLFHEPGYEVPNTSSELESFLLKGTWRIADDQALQLGFRDSRSSYGEVMPSRIMNATGFGNIQWPESKVHIQAYNAEYKWQPDSPWIDLQARLWGTHSVSDTYTAGGFPNSAAYDDPIIINSALTNARNNRIGVNASNLFKLSSTLDVVLEGHWQHEKLRSDDEYSTAIANGFRQYPRAGRREEYSLNLSGEWRPVSFLKLNAGLTYSGYWAKDDFLPELLERNDGSILRVIQTSYNTFYRVMEDGLERTIAGPVWEPDANGNFRRSGNICLNGFTSTVANFTGWCTATTSNSDFVYVTEAKRMSGDGWAPSISATAYLTDTSRIYARYAKAWRFPSMFESTVGFSASLNPLEDLKPERVQSWELAWIQDLRPLFRLGGEDQHADLKLSWYHNTTRNVIERDNQLMFTNIDRQVIAGFELQARFDNGRFFADLGAAHMTKNEVCDESVAVLADPSQGRVPDCVKYGFVRSYLLTQATPETSVNLTAGGRFLDRRLEVGGRVVWYSEYDNPSFDSFVEERIGGIGLNIPYSWGEILTFDAFVKFRLDERFTAELVGTNLTDRFYLDPLTRSLNPAPGRTVRLSLTGRF</sequence>
<evidence type="ECO:0000256" key="8">
    <source>
        <dbReference type="ARBA" id="ARBA00023004"/>
    </source>
</evidence>
<dbReference type="SMART" id="SM00965">
    <property type="entry name" value="STN"/>
    <property type="match status" value="1"/>
</dbReference>